<gene>
    <name evidence="2" type="ORF">N781_17560</name>
</gene>
<dbReference type="eggNOG" id="COG0515">
    <property type="taxonomic scope" value="Bacteria"/>
</dbReference>
<dbReference type="InterPro" id="IPR011990">
    <property type="entry name" value="TPR-like_helical_dom_sf"/>
</dbReference>
<proteinExistence type="predicted"/>
<dbReference type="Proteomes" id="UP000030528">
    <property type="component" value="Unassembled WGS sequence"/>
</dbReference>
<name>A0A0A5I8W0_9BACI</name>
<evidence type="ECO:0000256" key="1">
    <source>
        <dbReference type="SAM" id="MobiDB-lite"/>
    </source>
</evidence>
<feature type="region of interest" description="Disordered" evidence="1">
    <location>
        <begin position="177"/>
        <end position="208"/>
    </location>
</feature>
<dbReference type="SUPFAM" id="SSF48452">
    <property type="entry name" value="TPR-like"/>
    <property type="match status" value="1"/>
</dbReference>
<evidence type="ECO:0008006" key="4">
    <source>
        <dbReference type="Google" id="ProtNLM"/>
    </source>
</evidence>
<dbReference type="AlphaFoldDB" id="A0A0A5I8W0"/>
<accession>A0A0A5I8W0</accession>
<comment type="caution">
    <text evidence="2">The sequence shown here is derived from an EMBL/GenBank/DDBJ whole genome shotgun (WGS) entry which is preliminary data.</text>
</comment>
<evidence type="ECO:0000313" key="2">
    <source>
        <dbReference type="EMBL" id="KGX92277.1"/>
    </source>
</evidence>
<protein>
    <recommendedName>
        <fullName evidence="4">DUF4398 domain-containing protein</fullName>
    </recommendedName>
</protein>
<dbReference type="STRING" id="1385510.GCA_000425205_00690"/>
<keyword evidence="3" id="KW-1185">Reference proteome</keyword>
<sequence length="341" mass="39151">MILVLIALFVSACSNPSYDQAMQQGISHLADENYHKASVHFEQAQREKPKSTEASAYYTQANEMNKALQYHASDQYIAALSSLDEVISVPNGLQTLHNEASRLRDSIEEEQELQEEVKDEIKDIRAILETGNAALAKDRIETLTALDRQQQELNRYEEEIDELRSLISSLDSLYVESKDTEEYPEKESDARKEKEKEKEKEKKAQNTKAPDYLHYHNERFGYSFSYPSSLTMSSPPTNGDGSTWSNGDFELVAYGAYRVDDAMAIHDYYEQERQEIADIAYERQKDNWFVLSYVQKGVVTYEKFYLGPSHYVTFIITYPSSASDQYDPVTTHIANNFDPNL</sequence>
<evidence type="ECO:0000313" key="3">
    <source>
        <dbReference type="Proteomes" id="UP000030528"/>
    </source>
</evidence>
<dbReference type="EMBL" id="AVPE01000007">
    <property type="protein sequence ID" value="KGX92277.1"/>
    <property type="molecule type" value="Genomic_DNA"/>
</dbReference>
<organism evidence="2 3">
    <name type="scientific">Pontibacillus halophilus JSM 076056 = DSM 19796</name>
    <dbReference type="NCBI Taxonomy" id="1385510"/>
    <lineage>
        <taxon>Bacteria</taxon>
        <taxon>Bacillati</taxon>
        <taxon>Bacillota</taxon>
        <taxon>Bacilli</taxon>
        <taxon>Bacillales</taxon>
        <taxon>Bacillaceae</taxon>
        <taxon>Pontibacillus</taxon>
    </lineage>
</organism>
<feature type="compositionally biased region" description="Basic and acidic residues" evidence="1">
    <location>
        <begin position="177"/>
        <end position="204"/>
    </location>
</feature>
<reference evidence="2 3" key="1">
    <citation type="submission" date="2013-08" db="EMBL/GenBank/DDBJ databases">
        <authorList>
            <person name="Huang J."/>
            <person name="Wang G."/>
        </authorList>
    </citation>
    <scope>NUCLEOTIDE SEQUENCE [LARGE SCALE GENOMIC DNA]</scope>
    <source>
        <strain evidence="2 3">JSM 076056</strain>
    </source>
</reference>